<proteinExistence type="predicted"/>
<feature type="region of interest" description="Disordered" evidence="2">
    <location>
        <begin position="590"/>
        <end position="620"/>
    </location>
</feature>
<gene>
    <name evidence="3" type="ORF">PPERSA_04354</name>
</gene>
<evidence type="ECO:0000313" key="4">
    <source>
        <dbReference type="Proteomes" id="UP000054937"/>
    </source>
</evidence>
<name>A0A0V0QQK4_PSEPJ</name>
<evidence type="ECO:0000256" key="1">
    <source>
        <dbReference type="SAM" id="Coils"/>
    </source>
</evidence>
<feature type="compositionally biased region" description="Basic and acidic residues" evidence="2">
    <location>
        <begin position="594"/>
        <end position="608"/>
    </location>
</feature>
<feature type="compositionally biased region" description="Basic and acidic residues" evidence="2">
    <location>
        <begin position="445"/>
        <end position="460"/>
    </location>
</feature>
<dbReference type="Gene3D" id="3.30.470.20">
    <property type="entry name" value="ATP-grasp fold, B domain"/>
    <property type="match status" value="1"/>
</dbReference>
<organism evidence="3 4">
    <name type="scientific">Pseudocohnilembus persalinus</name>
    <name type="common">Ciliate</name>
    <dbReference type="NCBI Taxonomy" id="266149"/>
    <lineage>
        <taxon>Eukaryota</taxon>
        <taxon>Sar</taxon>
        <taxon>Alveolata</taxon>
        <taxon>Ciliophora</taxon>
        <taxon>Intramacronucleata</taxon>
        <taxon>Oligohymenophorea</taxon>
        <taxon>Scuticociliatia</taxon>
        <taxon>Philasterida</taxon>
        <taxon>Pseudocohnilembidae</taxon>
        <taxon>Pseudocohnilembus</taxon>
    </lineage>
</organism>
<evidence type="ECO:0000256" key="2">
    <source>
        <dbReference type="SAM" id="MobiDB-lite"/>
    </source>
</evidence>
<dbReference type="InterPro" id="IPR004344">
    <property type="entry name" value="TTL/TTLL_fam"/>
</dbReference>
<keyword evidence="1" id="KW-0175">Coiled coil</keyword>
<dbReference type="Pfam" id="PF03133">
    <property type="entry name" value="TTL"/>
    <property type="match status" value="2"/>
</dbReference>
<evidence type="ECO:0000313" key="3">
    <source>
        <dbReference type="EMBL" id="KRX04539.1"/>
    </source>
</evidence>
<protein>
    <recommendedName>
        <fullName evidence="5">Tubulin-tyrosine ligase/Tubulin polyglutamylase</fullName>
    </recommendedName>
</protein>
<dbReference type="Proteomes" id="UP000054937">
    <property type="component" value="Unassembled WGS sequence"/>
</dbReference>
<dbReference type="AlphaFoldDB" id="A0A0V0QQK4"/>
<dbReference type="PANTHER" id="PTHR46069">
    <property type="entry name" value="TUBULIN TYROSINE LIGASE"/>
    <property type="match status" value="1"/>
</dbReference>
<dbReference type="InParanoid" id="A0A0V0QQK4"/>
<dbReference type="OrthoDB" id="202825at2759"/>
<feature type="compositionally biased region" description="Low complexity" evidence="2">
    <location>
        <begin position="466"/>
        <end position="481"/>
    </location>
</feature>
<dbReference type="SUPFAM" id="SSF56059">
    <property type="entry name" value="Glutathione synthetase ATP-binding domain-like"/>
    <property type="match status" value="1"/>
</dbReference>
<feature type="coiled-coil region" evidence="1">
    <location>
        <begin position="53"/>
        <end position="97"/>
    </location>
</feature>
<dbReference type="PANTHER" id="PTHR46069:SF1">
    <property type="entry name" value="CHROMOSOME UNDETERMINED SCAFFOLD_125, WHOLE GENOME SHOTGUN SEQUENCE"/>
    <property type="match status" value="1"/>
</dbReference>
<comment type="caution">
    <text evidence="3">The sequence shown here is derived from an EMBL/GenBank/DDBJ whole genome shotgun (WGS) entry which is preliminary data.</text>
</comment>
<accession>A0A0V0QQK4</accession>
<feature type="region of interest" description="Disordered" evidence="2">
    <location>
        <begin position="445"/>
        <end position="481"/>
    </location>
</feature>
<reference evidence="3 4" key="1">
    <citation type="journal article" date="2015" name="Sci. Rep.">
        <title>Genome of the facultative scuticociliatosis pathogen Pseudocohnilembus persalinus provides insight into its virulence through horizontal gene transfer.</title>
        <authorList>
            <person name="Xiong J."/>
            <person name="Wang G."/>
            <person name="Cheng J."/>
            <person name="Tian M."/>
            <person name="Pan X."/>
            <person name="Warren A."/>
            <person name="Jiang C."/>
            <person name="Yuan D."/>
            <person name="Miao W."/>
        </authorList>
    </citation>
    <scope>NUCLEOTIDE SEQUENCE [LARGE SCALE GENOMIC DNA]</scope>
    <source>
        <strain evidence="3">36N120E</strain>
    </source>
</reference>
<dbReference type="EMBL" id="LDAU01000114">
    <property type="protein sequence ID" value="KRX04539.1"/>
    <property type="molecule type" value="Genomic_DNA"/>
</dbReference>
<sequence>MGRDIILLAMKLMALKLIKNNQENKEVIPILARHKEETFNLKQQHTDKNSNNLEQLQKTSDQFNKKLTIQLKEDNYLQNARKNIQQKKKQEKIIINRYLSEQTEHTEGNYTLNKGQELGDMVQKNNKKKRNSVSNVQNPKLFQKNCKSSQQNQENNYQKLDQNQIQQQKKKDQQRLFNTNNTFLQENVQNKKKQEQKQNIKQNLAEKSLKQGENNNTNQKAIQNQKEIQLVQVKKNIFPEQTQKNQSDKNENEYPYQLGPYSYIVEVGNNPKVIEKAMELRPWFKKTQENKGFFNFKWQPTSYKLNFEEISKQHRKQMVNHIPNHKEITTKSRLFQNLLRYTGSKGIDVEDILPKTFVFNINTDTYERELDSYIKFYRFQKENKLSKNVYIFKPSDLNCGRGIQVLSQPYELYELLKGYGRQDLLNQKFRQYILQNKEQEEFKEQAKKEQIEREKLEQESKKRKNNNNNKQNQKNNYKQFQSNSDGKEYFQQKNETFTFQQVFSKIKEIIIITMMSAKRLFNRKPENCNCFELFGFDFMIDSKGNPFLIEVNTNPSLDQTNNYLTKLIERMINDLLRITVDKLYFPYKQQDNNNKNEKEKENLQEKNKSKNQQENGESINQNKQCKKLEFGINQFQLEGYDNSDNLWESLGQLNSQKYKLYKFKHFPIQEFI</sequence>
<keyword evidence="4" id="KW-1185">Reference proteome</keyword>
<dbReference type="PROSITE" id="PS51221">
    <property type="entry name" value="TTL"/>
    <property type="match status" value="1"/>
</dbReference>
<evidence type="ECO:0008006" key="5">
    <source>
        <dbReference type="Google" id="ProtNLM"/>
    </source>
</evidence>